<evidence type="ECO:0000313" key="2">
    <source>
        <dbReference type="EMBL" id="MDM1050140.1"/>
    </source>
</evidence>
<name>A0ABT7NSB1_9SPHI</name>
<gene>
    <name evidence="2" type="ORF">HX018_18025</name>
</gene>
<protein>
    <submittedName>
        <fullName evidence="2">Agmatine deiminase family protein</fullName>
    </submittedName>
</protein>
<keyword evidence="1" id="KW-0378">Hydrolase</keyword>
<keyword evidence="3" id="KW-1185">Reference proteome</keyword>
<organism evidence="2 3">
    <name type="scientific">Sphingobacterium hotanense</name>
    <dbReference type="NCBI Taxonomy" id="649196"/>
    <lineage>
        <taxon>Bacteria</taxon>
        <taxon>Pseudomonadati</taxon>
        <taxon>Bacteroidota</taxon>
        <taxon>Sphingobacteriia</taxon>
        <taxon>Sphingobacteriales</taxon>
        <taxon>Sphingobacteriaceae</taxon>
        <taxon>Sphingobacterium</taxon>
    </lineage>
</organism>
<dbReference type="RefSeq" id="WP_286652291.1">
    <property type="nucleotide sequence ID" value="NZ_JACAGK010000074.1"/>
</dbReference>
<dbReference type="SUPFAM" id="SSF55909">
    <property type="entry name" value="Pentein"/>
    <property type="match status" value="1"/>
</dbReference>
<dbReference type="Gene3D" id="3.75.10.10">
    <property type="entry name" value="L-arginine/glycine Amidinotransferase, Chain A"/>
    <property type="match status" value="1"/>
</dbReference>
<evidence type="ECO:0000313" key="3">
    <source>
        <dbReference type="Proteomes" id="UP001170954"/>
    </source>
</evidence>
<dbReference type="Pfam" id="PF04371">
    <property type="entry name" value="PAD_porph"/>
    <property type="match status" value="1"/>
</dbReference>
<dbReference type="PANTHER" id="PTHR31377">
    <property type="entry name" value="AGMATINE DEIMINASE-RELATED"/>
    <property type="match status" value="1"/>
</dbReference>
<reference evidence="2" key="1">
    <citation type="submission" date="2020-06" db="EMBL/GenBank/DDBJ databases">
        <authorList>
            <person name="Dong N."/>
        </authorList>
    </citation>
    <scope>NUCLEOTIDE SEQUENCE</scope>
    <source>
        <strain evidence="2">R1692</strain>
    </source>
</reference>
<dbReference type="PANTHER" id="PTHR31377:SF0">
    <property type="entry name" value="AGMATINE DEIMINASE-RELATED"/>
    <property type="match status" value="1"/>
</dbReference>
<dbReference type="EMBL" id="JACAGK010000074">
    <property type="protein sequence ID" value="MDM1050140.1"/>
    <property type="molecule type" value="Genomic_DNA"/>
</dbReference>
<reference evidence="2" key="2">
    <citation type="journal article" date="2022" name="Sci. Total Environ.">
        <title>Prevalence, transmission, and molecular epidemiology of tet(X)-positive bacteria among humans, animals, and environmental niches in China: An epidemiological, and genomic-based study.</title>
        <authorList>
            <person name="Dong N."/>
            <person name="Zeng Y."/>
            <person name="Cai C."/>
            <person name="Sun C."/>
            <person name="Lu J."/>
            <person name="Liu C."/>
            <person name="Zhou H."/>
            <person name="Sun Q."/>
            <person name="Shu L."/>
            <person name="Wang H."/>
            <person name="Wang Y."/>
            <person name="Wang S."/>
            <person name="Wu C."/>
            <person name="Chan E.W."/>
            <person name="Chen G."/>
            <person name="Shen Z."/>
            <person name="Chen S."/>
            <person name="Zhang R."/>
        </authorList>
    </citation>
    <scope>NUCLEOTIDE SEQUENCE</scope>
    <source>
        <strain evidence="2">R1692</strain>
    </source>
</reference>
<proteinExistence type="predicted"/>
<sequence>MIYFSALFKEKFTDIHQQISSHMVIKNILNTQDIWIRDFMPITNTALEYILFRYYPKYLSNPKYHSLITDNTQICNELDIAYTYSDLILDGGSVVYNDGLYFVSERIVVDNPSFSKNQIIQILEGFFKTDRVILLPEAPKDFTGHLDGVLSILDHSTILLNDYNDEYGNRVRNILKSHQFDIETLPYNPCSNKTYQSAKGIYINFIKTDHHLLTPIFKQREDDLAINKLQDLFPKHVLAPIYCNDLAKEGGLLVCGL</sequence>
<dbReference type="Proteomes" id="UP001170954">
    <property type="component" value="Unassembled WGS sequence"/>
</dbReference>
<evidence type="ECO:0000256" key="1">
    <source>
        <dbReference type="ARBA" id="ARBA00022801"/>
    </source>
</evidence>
<dbReference type="InterPro" id="IPR007466">
    <property type="entry name" value="Peptidyl-Arg-deiminase_porph"/>
</dbReference>
<comment type="caution">
    <text evidence="2">The sequence shown here is derived from an EMBL/GenBank/DDBJ whole genome shotgun (WGS) entry which is preliminary data.</text>
</comment>
<accession>A0ABT7NSB1</accession>